<dbReference type="InterPro" id="IPR000965">
    <property type="entry name" value="GPR_dom"/>
</dbReference>
<evidence type="ECO:0000256" key="14">
    <source>
        <dbReference type="ARBA" id="ARBA00049024"/>
    </source>
</evidence>
<dbReference type="NCBIfam" id="TIGR00407">
    <property type="entry name" value="proA"/>
    <property type="match status" value="1"/>
</dbReference>
<gene>
    <name evidence="19" type="ORF">ACHAWO_006636</name>
</gene>
<comment type="caution">
    <text evidence="19">The sequence shown here is derived from an EMBL/GenBank/DDBJ whole genome shotgun (WGS) entry which is preliminary data.</text>
</comment>
<dbReference type="Pfam" id="PF00696">
    <property type="entry name" value="AA_kinase"/>
    <property type="match status" value="1"/>
</dbReference>
<dbReference type="InterPro" id="IPR015590">
    <property type="entry name" value="Aldehyde_DH_dom"/>
</dbReference>
<organism evidence="19 20">
    <name type="scientific">Cyclotella atomus</name>
    <dbReference type="NCBI Taxonomy" id="382360"/>
    <lineage>
        <taxon>Eukaryota</taxon>
        <taxon>Sar</taxon>
        <taxon>Stramenopiles</taxon>
        <taxon>Ochrophyta</taxon>
        <taxon>Bacillariophyta</taxon>
        <taxon>Coscinodiscophyceae</taxon>
        <taxon>Thalassiosirophycidae</taxon>
        <taxon>Stephanodiscales</taxon>
        <taxon>Stephanodiscaceae</taxon>
        <taxon>Cyclotella</taxon>
    </lineage>
</organism>
<evidence type="ECO:0000256" key="8">
    <source>
        <dbReference type="ARBA" id="ARBA00022741"/>
    </source>
</evidence>
<evidence type="ECO:0000256" key="4">
    <source>
        <dbReference type="ARBA" id="ARBA00009302"/>
    </source>
</evidence>
<comment type="pathway">
    <text evidence="1 16">Amino-acid biosynthesis; L-proline biosynthesis; L-glutamate 5-semialdehyde from L-glutamate: step 2/2.</text>
</comment>
<feature type="domain" description="Aspartate/glutamate/uridylate kinase" evidence="18">
    <location>
        <begin position="14"/>
        <end position="281"/>
    </location>
</feature>
<feature type="domain" description="Aldehyde dehydrogenase" evidence="17">
    <location>
        <begin position="338"/>
        <end position="605"/>
    </location>
</feature>
<evidence type="ECO:0000256" key="15">
    <source>
        <dbReference type="ARBA" id="ARBA00049141"/>
    </source>
</evidence>
<dbReference type="PRINTS" id="PR00474">
    <property type="entry name" value="GLU5KINASE"/>
</dbReference>
<dbReference type="GO" id="GO:0004350">
    <property type="term" value="F:glutamate-5-semialdehyde dehydrogenase activity"/>
    <property type="evidence" value="ECO:0007669"/>
    <property type="project" value="UniProtKB-UniRule"/>
</dbReference>
<dbReference type="Gene3D" id="3.40.1160.10">
    <property type="entry name" value="Acetylglutamate kinase-like"/>
    <property type="match status" value="1"/>
</dbReference>
<evidence type="ECO:0000259" key="18">
    <source>
        <dbReference type="Pfam" id="PF00696"/>
    </source>
</evidence>
<sequence>MTPPSRLSLQSPRRLLLKAGTSTVTSSTGYPSLARLGAIVEQIAELHRRGVQVIIVSSGATGMGKRLMRHKGRMSMSLSQAALSGSPSNGSSEDHFMSMLQSNERPHAMANAKKTYDSACAAAGQFEMMNMYHSLFSQMDISSAQVLLTQGDFADEGHLNNLRYSIERLLSVGIIPIVNENDAVSANRGYTEGDLFSDNDSLAALCARSFGCDLCILLTDVDGVFDRPPKEKEAKLLPFFSQDQSVGIGEKSLHGRGGMESKITAAQFAVSEGSKCKACIVCNGDDMDAIRSVVGGEDGVGDGSVKGTLFATPGSDLEKMALLEAVEANKGSSDTISDEARNMATSARSEARKLQNLTYTDRQAILNAIAYALQSEKEALLQANQLDLEIAAKDGTADVLVKRLKLTEAKLKTLSDGIRQIASQPDPLNVVKCKRELADGLILSQITVPIGVLMIIFESRPDSFPQIAALAIASGNGLLLKGGKEAKHSNEVLHRVIGEAIEKGSGGKVGKDIVALVTSRGQVADMLKLDDVVDLVIPRGSNALVSYIKANTRIPVLGHADGVCHVYVDKSANDSALVSKLVVDAKTDYPSACNAMETLLLHRDTLQINNSSGNIAMSVLMSLRAAGVKCLGGPKAMKAGLCDVPAEAMKCEYGDLTCMVEIVEDMDEAIDWIHKYGSGHTEAIVCSEEGEAGEEFLKRVDAACVFKNASTRFADGYRFGLGAEVGISTGRIHARGPVGVEGLLTVKWQLRSTGVNCVQEYAGDSPQKVYTHKELS</sequence>
<comment type="similarity">
    <text evidence="4 16">In the N-terminal section; belongs to the glutamate 5-kinase family.</text>
</comment>
<dbReference type="CDD" id="cd07079">
    <property type="entry name" value="ALDH_F18-19_ProA-GPR"/>
    <property type="match status" value="1"/>
</dbReference>
<protein>
    <recommendedName>
        <fullName evidence="16">Delta-1-pyrroline-5-carboxylate synthase</fullName>
    </recommendedName>
    <domain>
        <recommendedName>
            <fullName evidence="16">Glutamate 5-kinase</fullName>
            <shortName evidence="16">GK</shortName>
            <ecNumber evidence="16">2.7.2.11</ecNumber>
        </recommendedName>
        <alternativeName>
            <fullName evidence="16">Gamma-glutamyl kinase</fullName>
        </alternativeName>
    </domain>
    <domain>
        <recommendedName>
            <fullName evidence="16">Gamma-glutamyl phosphate reductase</fullName>
            <shortName evidence="16">GPR</shortName>
            <ecNumber evidence="16">1.2.1.41</ecNumber>
        </recommendedName>
        <alternativeName>
            <fullName evidence="16">Glutamate-5-semialdehyde dehydrogenase</fullName>
        </alternativeName>
        <alternativeName>
            <fullName evidence="16">Glutamyl-gamma-semialdehyde dehydrogenase</fullName>
        </alternativeName>
    </domain>
</protein>
<evidence type="ECO:0000256" key="10">
    <source>
        <dbReference type="ARBA" id="ARBA00022840"/>
    </source>
</evidence>
<dbReference type="InterPro" id="IPR016162">
    <property type="entry name" value="Ald_DH_N"/>
</dbReference>
<dbReference type="InterPro" id="IPR016161">
    <property type="entry name" value="Ald_DH/histidinol_DH"/>
</dbReference>
<evidence type="ECO:0000256" key="5">
    <source>
        <dbReference type="ARBA" id="ARBA00022605"/>
    </source>
</evidence>
<name>A0ABD3Q9K6_9STRA</name>
<dbReference type="EC" id="1.2.1.41" evidence="16"/>
<dbReference type="SUPFAM" id="SSF53633">
    <property type="entry name" value="Carbamate kinase-like"/>
    <property type="match status" value="1"/>
</dbReference>
<dbReference type="InterPro" id="IPR016163">
    <property type="entry name" value="Ald_DH_C"/>
</dbReference>
<keyword evidence="9 16" id="KW-0418">Kinase</keyword>
<dbReference type="InterPro" id="IPR005766">
    <property type="entry name" value="P5_carboxy_syn"/>
</dbReference>
<keyword evidence="12 16" id="KW-0560">Oxidoreductase</keyword>
<dbReference type="InterPro" id="IPR036393">
    <property type="entry name" value="AceGlu_kinase-like_sf"/>
</dbReference>
<comment type="similarity">
    <text evidence="3 16">In the C-terminal section; belongs to the gamma-glutamyl phosphate reductase family.</text>
</comment>
<dbReference type="PROSITE" id="PS00902">
    <property type="entry name" value="GLUTAMATE_5_KINASE"/>
    <property type="match status" value="1"/>
</dbReference>
<dbReference type="PROSITE" id="PS01223">
    <property type="entry name" value="PROA"/>
    <property type="match status" value="1"/>
</dbReference>
<keyword evidence="5 16" id="KW-0028">Amino-acid biosynthesis</keyword>
<keyword evidence="20" id="KW-1185">Reference proteome</keyword>
<dbReference type="GO" id="GO:0008652">
    <property type="term" value="P:amino acid biosynthetic process"/>
    <property type="evidence" value="ECO:0007669"/>
    <property type="project" value="UniProtKB-KW"/>
</dbReference>
<evidence type="ECO:0000256" key="11">
    <source>
        <dbReference type="ARBA" id="ARBA00022857"/>
    </source>
</evidence>
<dbReference type="Pfam" id="PF00171">
    <property type="entry name" value="Aldedh"/>
    <property type="match status" value="1"/>
</dbReference>
<accession>A0ABD3Q9K6</accession>
<evidence type="ECO:0000256" key="7">
    <source>
        <dbReference type="ARBA" id="ARBA00022679"/>
    </source>
</evidence>
<keyword evidence="10 16" id="KW-0067">ATP-binding</keyword>
<keyword evidence="7 16" id="KW-0808">Transferase</keyword>
<evidence type="ECO:0000256" key="1">
    <source>
        <dbReference type="ARBA" id="ARBA00004985"/>
    </source>
</evidence>
<evidence type="ECO:0000256" key="6">
    <source>
        <dbReference type="ARBA" id="ARBA00022650"/>
    </source>
</evidence>
<dbReference type="GO" id="GO:0005524">
    <property type="term" value="F:ATP binding"/>
    <property type="evidence" value="ECO:0007669"/>
    <property type="project" value="UniProtKB-UniRule"/>
</dbReference>
<dbReference type="EC" id="2.7.2.11" evidence="16"/>
<dbReference type="Proteomes" id="UP001530400">
    <property type="component" value="Unassembled WGS sequence"/>
</dbReference>
<evidence type="ECO:0000256" key="3">
    <source>
        <dbReference type="ARBA" id="ARBA00006300"/>
    </source>
</evidence>
<dbReference type="InterPro" id="IPR001048">
    <property type="entry name" value="Asp/Glu/Uridylate_kinase"/>
</dbReference>
<evidence type="ECO:0000256" key="16">
    <source>
        <dbReference type="PIRNR" id="PIRNR036429"/>
    </source>
</evidence>
<dbReference type="HAMAP" id="MF_00412">
    <property type="entry name" value="ProA"/>
    <property type="match status" value="1"/>
</dbReference>
<dbReference type="Gene3D" id="3.40.309.10">
    <property type="entry name" value="Aldehyde Dehydrogenase, Chain A, domain 2"/>
    <property type="match status" value="1"/>
</dbReference>
<comment type="catalytic activity">
    <reaction evidence="14 16">
        <text>L-glutamate 5-semialdehyde + phosphate + NADP(+) = L-glutamyl 5-phosphate + NADPH + H(+)</text>
        <dbReference type="Rhea" id="RHEA:19541"/>
        <dbReference type="ChEBI" id="CHEBI:15378"/>
        <dbReference type="ChEBI" id="CHEBI:43474"/>
        <dbReference type="ChEBI" id="CHEBI:57783"/>
        <dbReference type="ChEBI" id="CHEBI:58066"/>
        <dbReference type="ChEBI" id="CHEBI:58274"/>
        <dbReference type="ChEBI" id="CHEBI:58349"/>
        <dbReference type="EC" id="1.2.1.41"/>
    </reaction>
</comment>
<dbReference type="AlphaFoldDB" id="A0ABD3Q9K6"/>
<dbReference type="Gene3D" id="3.40.605.10">
    <property type="entry name" value="Aldehyde Dehydrogenase, Chain A, domain 1"/>
    <property type="match status" value="1"/>
</dbReference>
<evidence type="ECO:0000313" key="20">
    <source>
        <dbReference type="Proteomes" id="UP001530400"/>
    </source>
</evidence>
<proteinExistence type="inferred from homology"/>
<keyword evidence="13" id="KW-0511">Multifunctional enzyme</keyword>
<evidence type="ECO:0000259" key="17">
    <source>
        <dbReference type="Pfam" id="PF00171"/>
    </source>
</evidence>
<dbReference type="InterPro" id="IPR001057">
    <property type="entry name" value="Glu/AcGlu_kinase"/>
</dbReference>
<dbReference type="SUPFAM" id="SSF53720">
    <property type="entry name" value="ALDH-like"/>
    <property type="match status" value="1"/>
</dbReference>
<evidence type="ECO:0000256" key="9">
    <source>
        <dbReference type="ARBA" id="ARBA00022777"/>
    </source>
</evidence>
<reference evidence="19 20" key="1">
    <citation type="submission" date="2024-10" db="EMBL/GenBank/DDBJ databases">
        <title>Updated reference genomes for cyclostephanoid diatoms.</title>
        <authorList>
            <person name="Roberts W.R."/>
            <person name="Alverson A.J."/>
        </authorList>
    </citation>
    <scope>NUCLEOTIDE SEQUENCE [LARGE SCALE GENOMIC DNA]</scope>
    <source>
        <strain evidence="19 20">AJA010-31</strain>
    </source>
</reference>
<keyword evidence="11 16" id="KW-0521">NADP</keyword>
<keyword evidence="6 16" id="KW-0641">Proline biosynthesis</keyword>
<evidence type="ECO:0000313" key="19">
    <source>
        <dbReference type="EMBL" id="KAL3797000.1"/>
    </source>
</evidence>
<evidence type="ECO:0000256" key="12">
    <source>
        <dbReference type="ARBA" id="ARBA00023002"/>
    </source>
</evidence>
<comment type="catalytic activity">
    <reaction evidence="15 16">
        <text>L-glutamate + ATP = L-glutamyl 5-phosphate + ADP</text>
        <dbReference type="Rhea" id="RHEA:14877"/>
        <dbReference type="ChEBI" id="CHEBI:29985"/>
        <dbReference type="ChEBI" id="CHEBI:30616"/>
        <dbReference type="ChEBI" id="CHEBI:58274"/>
        <dbReference type="ChEBI" id="CHEBI:456216"/>
        <dbReference type="EC" id="2.7.2.11"/>
    </reaction>
</comment>
<dbReference type="GO" id="GO:0004349">
    <property type="term" value="F:glutamate 5-kinase activity"/>
    <property type="evidence" value="ECO:0007669"/>
    <property type="project" value="UniProtKB-UniRule"/>
</dbReference>
<dbReference type="NCBIfam" id="NF001221">
    <property type="entry name" value="PRK00197.1"/>
    <property type="match status" value="1"/>
</dbReference>
<dbReference type="PANTHER" id="PTHR11063:SF8">
    <property type="entry name" value="DELTA-1-PYRROLINE-5-CARBOXYLATE SYNTHASE"/>
    <property type="match status" value="1"/>
</dbReference>
<keyword evidence="8 16" id="KW-0547">Nucleotide-binding</keyword>
<dbReference type="PANTHER" id="PTHR11063">
    <property type="entry name" value="GLUTAMATE SEMIALDEHYDE DEHYDROGENASE"/>
    <property type="match status" value="1"/>
</dbReference>
<evidence type="ECO:0000256" key="2">
    <source>
        <dbReference type="ARBA" id="ARBA00005185"/>
    </source>
</evidence>
<dbReference type="EMBL" id="JALLPJ020000268">
    <property type="protein sequence ID" value="KAL3797000.1"/>
    <property type="molecule type" value="Genomic_DNA"/>
</dbReference>
<comment type="pathway">
    <text evidence="2 16">Amino-acid biosynthesis; L-proline biosynthesis; L-glutamate 5-semialdehyde from L-glutamate: step 1/2.</text>
</comment>
<dbReference type="InterPro" id="IPR020593">
    <property type="entry name" value="G-glutamylP_reductase_CS"/>
</dbReference>
<evidence type="ECO:0000256" key="13">
    <source>
        <dbReference type="ARBA" id="ARBA00023268"/>
    </source>
</evidence>
<dbReference type="InterPro" id="IPR019797">
    <property type="entry name" value="Glutamate_5-kinase_CS"/>
</dbReference>
<dbReference type="PIRSF" id="PIRSF036429">
    <property type="entry name" value="P5C_syn"/>
    <property type="match status" value="1"/>
</dbReference>